<dbReference type="Proteomes" id="UP000822152">
    <property type="component" value="Unassembled WGS sequence"/>
</dbReference>
<sequence length="51" mass="5726">MDSAIVDPTNKNMIGMIYATDALLEQAVYLLDYAERNWSDVKGTFVESLGR</sequence>
<accession>A0ABX2GMY1</accession>
<evidence type="ECO:0000313" key="1">
    <source>
        <dbReference type="EMBL" id="NSF73528.1"/>
    </source>
</evidence>
<name>A0ABX2GMY1_9FIRM</name>
<gene>
    <name evidence="1" type="ORF">G4952_06800</name>
</gene>
<dbReference type="RefSeq" id="WP_173743125.1">
    <property type="nucleotide sequence ID" value="NZ_JAAIPF010000012.1"/>
</dbReference>
<keyword evidence="2" id="KW-1185">Reference proteome</keyword>
<organism evidence="1 2">
    <name type="scientific">Blautia wexlerae</name>
    <dbReference type="NCBI Taxonomy" id="418240"/>
    <lineage>
        <taxon>Bacteria</taxon>
        <taxon>Bacillati</taxon>
        <taxon>Bacillota</taxon>
        <taxon>Clostridia</taxon>
        <taxon>Lachnospirales</taxon>
        <taxon>Lachnospiraceae</taxon>
        <taxon>Blautia</taxon>
    </lineage>
</organism>
<protein>
    <submittedName>
        <fullName evidence="1">Uncharacterized protein</fullName>
    </submittedName>
</protein>
<dbReference type="EMBL" id="JAAIPF010000012">
    <property type="protein sequence ID" value="NSF73528.1"/>
    <property type="molecule type" value="Genomic_DNA"/>
</dbReference>
<evidence type="ECO:0000313" key="2">
    <source>
        <dbReference type="Proteomes" id="UP000822152"/>
    </source>
</evidence>
<proteinExistence type="predicted"/>
<comment type="caution">
    <text evidence="1">The sequence shown here is derived from an EMBL/GenBank/DDBJ whole genome shotgun (WGS) entry which is preliminary data.</text>
</comment>
<reference evidence="1 2" key="1">
    <citation type="journal article" date="2020" name="Cell Host Microbe">
        <title>Functional and Genomic Variation between Human-Derived Isolates of Lachnospiraceae Reveals Inter- and Intra-Species Diversity.</title>
        <authorList>
            <person name="Sorbara M.T."/>
            <person name="Littmann E.R."/>
            <person name="Fontana E."/>
            <person name="Moody T.U."/>
            <person name="Kohout C.E."/>
            <person name="Gjonbalaj M."/>
            <person name="Eaton V."/>
            <person name="Seok R."/>
            <person name="Leiner I.M."/>
            <person name="Pamer E.G."/>
        </authorList>
    </citation>
    <scope>NUCLEOTIDE SEQUENCE [LARGE SCALE GENOMIC DNA]</scope>
    <source>
        <strain evidence="1 2">MSK.20.11</strain>
    </source>
</reference>